<keyword evidence="1" id="KW-1133">Transmembrane helix</keyword>
<keyword evidence="1" id="KW-0812">Transmembrane</keyword>
<dbReference type="PROSITE" id="PS51257">
    <property type="entry name" value="PROKAR_LIPOPROTEIN"/>
    <property type="match status" value="1"/>
</dbReference>
<dbReference type="RefSeq" id="WP_157988240.1">
    <property type="nucleotide sequence ID" value="NZ_LR217715.1"/>
</dbReference>
<dbReference type="AlphaFoldDB" id="A0A451D938"/>
<dbReference type="Gene3D" id="3.30.310.170">
    <property type="entry name" value="Outer membrane protein assembly factor BamC"/>
    <property type="match status" value="1"/>
</dbReference>
<protein>
    <submittedName>
        <fullName evidence="2">Outer membrane protein assembly factor BamC</fullName>
    </submittedName>
</protein>
<dbReference type="EMBL" id="LR217715">
    <property type="protein sequence ID" value="VFP82807.1"/>
    <property type="molecule type" value="Genomic_DNA"/>
</dbReference>
<dbReference type="OrthoDB" id="5686855at2"/>
<accession>A0A451D938</accession>
<evidence type="ECO:0000313" key="2">
    <source>
        <dbReference type="EMBL" id="VFP82807.1"/>
    </source>
</evidence>
<evidence type="ECO:0000256" key="1">
    <source>
        <dbReference type="SAM" id="Phobius"/>
    </source>
</evidence>
<evidence type="ECO:0000313" key="3">
    <source>
        <dbReference type="Proteomes" id="UP000294368"/>
    </source>
</evidence>
<keyword evidence="1" id="KW-0472">Membrane</keyword>
<dbReference type="Proteomes" id="UP000294368">
    <property type="component" value="Chromosome"/>
</dbReference>
<reference evidence="2 3" key="1">
    <citation type="submission" date="2019-02" db="EMBL/GenBank/DDBJ databases">
        <authorList>
            <person name="Manzano-Marin A."/>
            <person name="Manzano-Marin A."/>
        </authorList>
    </citation>
    <scope>NUCLEOTIDE SEQUENCE [LARGE SCALE GENOMIC DNA]</scope>
    <source>
        <strain evidence="2 3">ErCikochiana</strain>
    </source>
</reference>
<organism evidence="2 3">
    <name type="scientific">Candidatus Erwinia haradaeae</name>
    <dbReference type="NCBI Taxonomy" id="1922217"/>
    <lineage>
        <taxon>Bacteria</taxon>
        <taxon>Pseudomonadati</taxon>
        <taxon>Pseudomonadota</taxon>
        <taxon>Gammaproteobacteria</taxon>
        <taxon>Enterobacterales</taxon>
        <taxon>Erwiniaceae</taxon>
        <taxon>Erwinia</taxon>
    </lineage>
</organism>
<gene>
    <name evidence="2" type="primary">bamC</name>
    <name evidence="2" type="ORF">ERCIKOCA2762_055</name>
</gene>
<feature type="transmembrane region" description="Helical" evidence="1">
    <location>
        <begin position="6"/>
        <end position="25"/>
    </location>
</feature>
<dbReference type="InterPro" id="IPR010653">
    <property type="entry name" value="NlpB/DapX"/>
</dbReference>
<dbReference type="Gene3D" id="3.30.530.50">
    <property type="match status" value="1"/>
</dbReference>
<name>A0A451D938_9GAMM</name>
<proteinExistence type="predicted"/>
<dbReference type="Pfam" id="PF06804">
    <property type="entry name" value="Lipoprotein_18"/>
    <property type="match status" value="1"/>
</dbReference>
<dbReference type="InterPro" id="IPR042268">
    <property type="entry name" value="BamC_C"/>
</dbReference>
<sequence precursor="true">MAKTGYQYIIILPLVLICTMFFSACSTDPYKIHKEVLSKSESSSGHLKELKSPPGIVLPITNDFWYVPFVHLIRKQDAPIDLQPPRQTLTSGHDNHMHVFGNVGTLVINNAVGSSWLQVVDSIKKAHISIVDRRDDRQILYTDWIQWHDAADTQYFGRYKISVHRHGNQNIIVVTLVHLRKKDNSVYSSSNIQKYTAQMLHYISSRLELYQAYHPVLESLSRNGFQDRVYVTSGTDYAGLPNLILHAPFDHAWRWLPHTLQSLGMTIKEDHYTQGLMQIKYKSLHKQGFHKGVDVDMHLKNGDYKIQIGDLGTHSSMQFFTIDGYPLSRYQHEALVNVLQQLALQK</sequence>